<dbReference type="RefSeq" id="WP_013688400.1">
    <property type="nucleotide sequence ID" value="NC_015321.1"/>
</dbReference>
<evidence type="ECO:0008006" key="3">
    <source>
        <dbReference type="Google" id="ProtNLM"/>
    </source>
</evidence>
<name>F2IER6_FLUTR</name>
<dbReference type="Proteomes" id="UP000007463">
    <property type="component" value="Chromosome"/>
</dbReference>
<dbReference type="AlphaFoldDB" id="F2IER6"/>
<reference evidence="1 2" key="1">
    <citation type="journal article" date="2011" name="Stand. Genomic Sci.">
        <title>Complete genome sequence of the gliding freshwater bacterium Fluviicola taffensis type strain (RW262).</title>
        <authorList>
            <person name="Woyke T."/>
            <person name="Chertkov O."/>
            <person name="Lapidus A."/>
            <person name="Nolan M."/>
            <person name="Lucas S."/>
            <person name="Del Rio T.G."/>
            <person name="Tice H."/>
            <person name="Cheng J.F."/>
            <person name="Tapia R."/>
            <person name="Han C."/>
            <person name="Goodwin L."/>
            <person name="Pitluck S."/>
            <person name="Liolios K."/>
            <person name="Pagani I."/>
            <person name="Ivanova N."/>
            <person name="Huntemann M."/>
            <person name="Mavromatis K."/>
            <person name="Mikhailova N."/>
            <person name="Pati A."/>
            <person name="Chen A."/>
            <person name="Palaniappan K."/>
            <person name="Land M."/>
            <person name="Hauser L."/>
            <person name="Brambilla E.M."/>
            <person name="Rohde M."/>
            <person name="Mwirichia R."/>
            <person name="Sikorski J."/>
            <person name="Tindall B.J."/>
            <person name="Goker M."/>
            <person name="Bristow J."/>
            <person name="Eisen J.A."/>
            <person name="Markowitz V."/>
            <person name="Hugenholtz P."/>
            <person name="Klenk H.P."/>
            <person name="Kyrpides N.C."/>
        </authorList>
    </citation>
    <scope>NUCLEOTIDE SEQUENCE [LARGE SCALE GENOMIC DNA]</scope>
    <source>
        <strain evidence="2">DSM 16823 / RW262 / RW262</strain>
    </source>
</reference>
<gene>
    <name evidence="1" type="ordered locus">Fluta_3664</name>
</gene>
<accession>F2IER6</accession>
<dbReference type="eggNOG" id="COG2050">
    <property type="taxonomic scope" value="Bacteria"/>
</dbReference>
<dbReference type="Pfam" id="PF14539">
    <property type="entry name" value="DUF4442"/>
    <property type="match status" value="1"/>
</dbReference>
<keyword evidence="2" id="KW-1185">Reference proteome</keyword>
<evidence type="ECO:0000313" key="2">
    <source>
        <dbReference type="Proteomes" id="UP000007463"/>
    </source>
</evidence>
<organism evidence="1 2">
    <name type="scientific">Fluviicola taffensis (strain DSM 16823 / NCIMB 13979 / RW262)</name>
    <dbReference type="NCBI Taxonomy" id="755732"/>
    <lineage>
        <taxon>Bacteria</taxon>
        <taxon>Pseudomonadati</taxon>
        <taxon>Bacteroidota</taxon>
        <taxon>Flavobacteriia</taxon>
        <taxon>Flavobacteriales</taxon>
        <taxon>Crocinitomicaceae</taxon>
        <taxon>Fluviicola</taxon>
    </lineage>
</organism>
<reference evidence="2" key="2">
    <citation type="submission" date="2011-02" db="EMBL/GenBank/DDBJ databases">
        <title>The complete genome of Fluviicola taffensis DSM 16823.</title>
        <authorList>
            <consortium name="US DOE Joint Genome Institute (JGI-PGF)"/>
            <person name="Lucas S."/>
            <person name="Copeland A."/>
            <person name="Lapidus A."/>
            <person name="Bruce D."/>
            <person name="Goodwin L."/>
            <person name="Pitluck S."/>
            <person name="Kyrpides N."/>
            <person name="Mavromatis K."/>
            <person name="Ivanova N."/>
            <person name="Mikhailova N."/>
            <person name="Pagani I."/>
            <person name="Chertkov O."/>
            <person name="Detter J.C."/>
            <person name="Han C."/>
            <person name="Tapia R."/>
            <person name="Land M."/>
            <person name="Hauser L."/>
            <person name="Markowitz V."/>
            <person name="Cheng J.-F."/>
            <person name="Hugenholtz P."/>
            <person name="Woyke T."/>
            <person name="Wu D."/>
            <person name="Tindall B."/>
            <person name="Pomrenke H.G."/>
            <person name="Brambilla E."/>
            <person name="Klenk H.-P."/>
            <person name="Eisen J.A."/>
        </authorList>
    </citation>
    <scope>NUCLEOTIDE SEQUENCE [LARGE SCALE GENOMIC DNA]</scope>
    <source>
        <strain evidence="2">DSM 16823 / RW262 / RW262</strain>
    </source>
</reference>
<dbReference type="KEGG" id="fte:Fluta_3664"/>
<dbReference type="EMBL" id="CP002542">
    <property type="protein sequence ID" value="AEA45633.1"/>
    <property type="molecule type" value="Genomic_DNA"/>
</dbReference>
<protein>
    <recommendedName>
        <fullName evidence="3">DUF4442 domain-containing protein</fullName>
    </recommendedName>
</protein>
<dbReference type="SUPFAM" id="SSF54637">
    <property type="entry name" value="Thioesterase/thiol ester dehydrase-isomerase"/>
    <property type="match status" value="1"/>
</dbReference>
<dbReference type="STRING" id="755732.Fluta_3664"/>
<dbReference type="OrthoDB" id="9814774at2"/>
<proteinExistence type="predicted"/>
<dbReference type="HOGENOM" id="CLU_116159_0_0_10"/>
<dbReference type="Gene3D" id="3.10.129.10">
    <property type="entry name" value="Hotdog Thioesterase"/>
    <property type="match status" value="1"/>
</dbReference>
<sequence>MRTIFKTNKRESTLSKSKRIGFNFFPAYRRTGGRVVFLSDDWLEVHVQLKLSLRTKNYVGSVFGGSIYGSLDPIYMAQLINILGKDYVVWDKAATVKFIRPIKKKVFARFVILDESVKHIIETVKEHGKCVIDFDTRFEDETGIIYAEVNKILYIADKQFYKSKKNG</sequence>
<dbReference type="InterPro" id="IPR029069">
    <property type="entry name" value="HotDog_dom_sf"/>
</dbReference>
<evidence type="ECO:0000313" key="1">
    <source>
        <dbReference type="EMBL" id="AEA45633.1"/>
    </source>
</evidence>
<dbReference type="InterPro" id="IPR027961">
    <property type="entry name" value="DUF4442"/>
</dbReference>